<keyword evidence="4 11" id="KW-0138">CF(0)</keyword>
<dbReference type="OrthoDB" id="9789241at2"/>
<keyword evidence="5 11" id="KW-0812">Transmembrane</keyword>
<dbReference type="InterPro" id="IPR023011">
    <property type="entry name" value="ATP_synth_F0_asu_AS"/>
</dbReference>
<comment type="subcellular location">
    <subcellularLocation>
        <location evidence="12">Cell membrane</location>
        <topology evidence="12">Multi-pass membrane protein</topology>
    </subcellularLocation>
    <subcellularLocation>
        <location evidence="11">Cellular thylakoid membrane</location>
        <topology evidence="11">Multi-pass membrane protein</topology>
    </subcellularLocation>
    <subcellularLocation>
        <location evidence="1">Membrane</location>
        <topology evidence="1">Multi-pass membrane protein</topology>
    </subcellularLocation>
</comment>
<dbReference type="PANTHER" id="PTHR42823:SF3">
    <property type="entry name" value="ATP SYNTHASE SUBUNIT A, CHLOROPLASTIC"/>
    <property type="match status" value="1"/>
</dbReference>
<dbReference type="PRINTS" id="PR00123">
    <property type="entry name" value="ATPASEA"/>
</dbReference>
<keyword evidence="8 11" id="KW-0406">Ion transport</keyword>
<evidence type="ECO:0000256" key="5">
    <source>
        <dbReference type="ARBA" id="ARBA00022692"/>
    </source>
</evidence>
<comment type="similarity">
    <text evidence="2 11 12">Belongs to the ATPase A chain family.</text>
</comment>
<evidence type="ECO:0000256" key="7">
    <source>
        <dbReference type="ARBA" id="ARBA00022989"/>
    </source>
</evidence>
<keyword evidence="11" id="KW-0793">Thylakoid</keyword>
<keyword evidence="9 11" id="KW-0472">Membrane</keyword>
<dbReference type="AlphaFoldDB" id="A0A166IDJ1"/>
<accession>A0A166IDJ1</accession>
<evidence type="ECO:0000256" key="3">
    <source>
        <dbReference type="ARBA" id="ARBA00022448"/>
    </source>
</evidence>
<keyword evidence="10 11" id="KW-0066">ATP synthesis</keyword>
<feature type="transmembrane region" description="Helical" evidence="11">
    <location>
        <begin position="78"/>
        <end position="101"/>
    </location>
</feature>
<evidence type="ECO:0000313" key="14">
    <source>
        <dbReference type="Proteomes" id="UP000076555"/>
    </source>
</evidence>
<name>A0A166IDJ1_NODSP</name>
<dbReference type="NCBIfam" id="TIGR01131">
    <property type="entry name" value="ATP_synt_6_or_A"/>
    <property type="match status" value="1"/>
</dbReference>
<dbReference type="RefSeq" id="WP_063874109.1">
    <property type="nucleotide sequence ID" value="NZ_CAWMRI010000259.1"/>
</dbReference>
<feature type="transmembrane region" description="Helical" evidence="11">
    <location>
        <begin position="20"/>
        <end position="39"/>
    </location>
</feature>
<dbReference type="PROSITE" id="PS00449">
    <property type="entry name" value="ATPASE_A"/>
    <property type="match status" value="1"/>
</dbReference>
<feature type="transmembrane region" description="Helical" evidence="11">
    <location>
        <begin position="165"/>
        <end position="187"/>
    </location>
</feature>
<comment type="function">
    <text evidence="11 12">Key component of the proton channel; it plays a direct role in the translocation of protons across the membrane.</text>
</comment>
<keyword evidence="6 11" id="KW-0375">Hydrogen ion transport</keyword>
<feature type="transmembrane region" description="Helical" evidence="11">
    <location>
        <begin position="193"/>
        <end position="215"/>
    </location>
</feature>
<dbReference type="Gene3D" id="1.20.120.220">
    <property type="entry name" value="ATP synthase, F0 complex, subunit A"/>
    <property type="match status" value="1"/>
</dbReference>
<evidence type="ECO:0000256" key="4">
    <source>
        <dbReference type="ARBA" id="ARBA00022547"/>
    </source>
</evidence>
<dbReference type="InterPro" id="IPR000568">
    <property type="entry name" value="ATP_synth_F0_asu"/>
</dbReference>
<evidence type="ECO:0000256" key="1">
    <source>
        <dbReference type="ARBA" id="ARBA00004141"/>
    </source>
</evidence>
<dbReference type="InterPro" id="IPR045082">
    <property type="entry name" value="ATP_syn_F0_a_bact/chloroplast"/>
</dbReference>
<dbReference type="EMBL" id="LWAJ01000259">
    <property type="protein sequence ID" value="KZL48252.1"/>
    <property type="molecule type" value="Genomic_DNA"/>
</dbReference>
<dbReference type="Proteomes" id="UP000076555">
    <property type="component" value="Unassembled WGS sequence"/>
</dbReference>
<dbReference type="NCBIfam" id="TIGR03306">
    <property type="entry name" value="altF1_A"/>
    <property type="match status" value="1"/>
</dbReference>
<feature type="transmembrane region" description="Helical" evidence="11">
    <location>
        <begin position="107"/>
        <end position="128"/>
    </location>
</feature>
<organism evidence="13 14">
    <name type="scientific">Nodularia spumigena CENA596</name>
    <dbReference type="NCBI Taxonomy" id="1819295"/>
    <lineage>
        <taxon>Bacteria</taxon>
        <taxon>Bacillati</taxon>
        <taxon>Cyanobacteriota</taxon>
        <taxon>Cyanophyceae</taxon>
        <taxon>Nostocales</taxon>
        <taxon>Nodulariaceae</taxon>
        <taxon>Nodularia</taxon>
    </lineage>
</organism>
<dbReference type="Pfam" id="PF00119">
    <property type="entry name" value="ATP-synt_A"/>
    <property type="match status" value="1"/>
</dbReference>
<dbReference type="HAMAP" id="MF_01393">
    <property type="entry name" value="ATP_synth_a_bact"/>
    <property type="match status" value="1"/>
</dbReference>
<proteinExistence type="inferred from homology"/>
<dbReference type="GO" id="GO:0045259">
    <property type="term" value="C:proton-transporting ATP synthase complex"/>
    <property type="evidence" value="ECO:0007669"/>
    <property type="project" value="UniProtKB-KW"/>
</dbReference>
<dbReference type="InterPro" id="IPR017692">
    <property type="entry name" value="Alt_ATP_synth_F0_Asu"/>
</dbReference>
<keyword evidence="7 11" id="KW-1133">Transmembrane helix</keyword>
<evidence type="ECO:0000256" key="12">
    <source>
        <dbReference type="RuleBase" id="RU000483"/>
    </source>
</evidence>
<dbReference type="PANTHER" id="PTHR42823">
    <property type="entry name" value="ATP SYNTHASE SUBUNIT A, CHLOROPLASTIC"/>
    <property type="match status" value="1"/>
</dbReference>
<dbReference type="GO" id="GO:0046933">
    <property type="term" value="F:proton-transporting ATP synthase activity, rotational mechanism"/>
    <property type="evidence" value="ECO:0007669"/>
    <property type="project" value="UniProtKB-UniRule"/>
</dbReference>
<dbReference type="GO" id="GO:0031676">
    <property type="term" value="C:plasma membrane-derived thylakoid membrane"/>
    <property type="evidence" value="ECO:0007669"/>
    <property type="project" value="UniProtKB-SubCell"/>
</dbReference>
<evidence type="ECO:0000256" key="2">
    <source>
        <dbReference type="ARBA" id="ARBA00006810"/>
    </source>
</evidence>
<sequence length="228" mass="25741">MEISPDNIIFWQCKFIKINATIVFTWLIMFILVMVSWLITRNLKVKPQISRWQNILEIIIDTINQQIREVSQQEPSQYLPFVGTLFLFIVVANMLTIVPGYQPPTGSLSTTAGLALCVFVAVPLFGILNRGLLGYLRNYIQPTPLMLPFNIISEFSRTLALAVRLFGNIMSGTMLVAILLSLVPLFFPILIRLLGLLIGIIQAYIFAILAMVYIASATRVYRRTEVGD</sequence>
<dbReference type="InterPro" id="IPR035908">
    <property type="entry name" value="F0_ATP_A_sf"/>
</dbReference>
<evidence type="ECO:0000256" key="6">
    <source>
        <dbReference type="ARBA" id="ARBA00022781"/>
    </source>
</evidence>
<keyword evidence="3 11" id="KW-0813">Transport</keyword>
<dbReference type="CDD" id="cd00310">
    <property type="entry name" value="ATP-synt_Fo_a_6"/>
    <property type="match status" value="1"/>
</dbReference>
<evidence type="ECO:0000256" key="8">
    <source>
        <dbReference type="ARBA" id="ARBA00023065"/>
    </source>
</evidence>
<protein>
    <recommendedName>
        <fullName evidence="11 12">ATP synthase subunit a</fullName>
    </recommendedName>
    <alternativeName>
        <fullName evidence="11">ATP synthase F0 sector subunit a</fullName>
    </alternativeName>
    <alternativeName>
        <fullName evidence="11">F-ATPase subunit 6</fullName>
    </alternativeName>
</protein>
<dbReference type="NCBIfam" id="NF004481">
    <property type="entry name" value="PRK05815.2-3"/>
    <property type="match status" value="1"/>
</dbReference>
<dbReference type="SUPFAM" id="SSF81336">
    <property type="entry name" value="F1F0 ATP synthase subunit A"/>
    <property type="match status" value="1"/>
</dbReference>
<evidence type="ECO:0000256" key="10">
    <source>
        <dbReference type="ARBA" id="ARBA00023310"/>
    </source>
</evidence>
<evidence type="ECO:0000313" key="13">
    <source>
        <dbReference type="EMBL" id="KZL48252.1"/>
    </source>
</evidence>
<gene>
    <name evidence="11" type="primary">atpB</name>
    <name evidence="11" type="synonym">atpI</name>
    <name evidence="13" type="ORF">A2T98_18965</name>
</gene>
<reference evidence="13 14" key="1">
    <citation type="submission" date="2016-04" db="EMBL/GenBank/DDBJ databases">
        <title>Draft Genome Assembly of the Bloom-forming Cyanobacterium Nodularia spumigena Strain CENA596 in Shrimp Production Ponds.</title>
        <authorList>
            <person name="Popin R.V."/>
            <person name="Rigonato J."/>
            <person name="Abreu V.A."/>
            <person name="Andreote A.P."/>
            <person name="Silveira S.B."/>
            <person name="Odebrecht C."/>
            <person name="Fiore M.F."/>
        </authorList>
    </citation>
    <scope>NUCLEOTIDE SEQUENCE [LARGE SCALE GENOMIC DNA]</scope>
    <source>
        <strain evidence="13 14">CENA596</strain>
    </source>
</reference>
<evidence type="ECO:0000256" key="9">
    <source>
        <dbReference type="ARBA" id="ARBA00023136"/>
    </source>
</evidence>
<evidence type="ECO:0000256" key="11">
    <source>
        <dbReference type="HAMAP-Rule" id="MF_01393"/>
    </source>
</evidence>
<comment type="caution">
    <text evidence="13">The sequence shown here is derived from an EMBL/GenBank/DDBJ whole genome shotgun (WGS) entry which is preliminary data.</text>
</comment>
<dbReference type="GO" id="GO:0042777">
    <property type="term" value="P:proton motive force-driven plasma membrane ATP synthesis"/>
    <property type="evidence" value="ECO:0007669"/>
    <property type="project" value="TreeGrafter"/>
</dbReference>